<dbReference type="Proteomes" id="UP001056120">
    <property type="component" value="Linkage Group LG01"/>
</dbReference>
<organism evidence="1 2">
    <name type="scientific">Smallanthus sonchifolius</name>
    <dbReference type="NCBI Taxonomy" id="185202"/>
    <lineage>
        <taxon>Eukaryota</taxon>
        <taxon>Viridiplantae</taxon>
        <taxon>Streptophyta</taxon>
        <taxon>Embryophyta</taxon>
        <taxon>Tracheophyta</taxon>
        <taxon>Spermatophyta</taxon>
        <taxon>Magnoliopsida</taxon>
        <taxon>eudicotyledons</taxon>
        <taxon>Gunneridae</taxon>
        <taxon>Pentapetalae</taxon>
        <taxon>asterids</taxon>
        <taxon>campanulids</taxon>
        <taxon>Asterales</taxon>
        <taxon>Asteraceae</taxon>
        <taxon>Asteroideae</taxon>
        <taxon>Heliantheae alliance</taxon>
        <taxon>Millerieae</taxon>
        <taxon>Smallanthus</taxon>
    </lineage>
</organism>
<evidence type="ECO:0000313" key="1">
    <source>
        <dbReference type="EMBL" id="KAI3827898.1"/>
    </source>
</evidence>
<proteinExistence type="predicted"/>
<reference evidence="1 2" key="2">
    <citation type="journal article" date="2022" name="Mol. Ecol. Resour.">
        <title>The genomes of chicory, endive, great burdock and yacon provide insights into Asteraceae paleo-polyploidization history and plant inulin production.</title>
        <authorList>
            <person name="Fan W."/>
            <person name="Wang S."/>
            <person name="Wang H."/>
            <person name="Wang A."/>
            <person name="Jiang F."/>
            <person name="Liu H."/>
            <person name="Zhao H."/>
            <person name="Xu D."/>
            <person name="Zhang Y."/>
        </authorList>
    </citation>
    <scope>NUCLEOTIDE SEQUENCE [LARGE SCALE GENOMIC DNA]</scope>
    <source>
        <strain evidence="2">cv. Yunnan</strain>
        <tissue evidence="1">Leaves</tissue>
    </source>
</reference>
<dbReference type="EMBL" id="CM042018">
    <property type="protein sequence ID" value="KAI3827898.1"/>
    <property type="molecule type" value="Genomic_DNA"/>
</dbReference>
<name>A0ACB9K6K1_9ASTR</name>
<reference evidence="2" key="1">
    <citation type="journal article" date="2022" name="Mol. Ecol. Resour.">
        <title>The genomes of chicory, endive, great burdock and yacon provide insights into Asteraceae palaeo-polyploidization history and plant inulin production.</title>
        <authorList>
            <person name="Fan W."/>
            <person name="Wang S."/>
            <person name="Wang H."/>
            <person name="Wang A."/>
            <person name="Jiang F."/>
            <person name="Liu H."/>
            <person name="Zhao H."/>
            <person name="Xu D."/>
            <person name="Zhang Y."/>
        </authorList>
    </citation>
    <scope>NUCLEOTIDE SEQUENCE [LARGE SCALE GENOMIC DNA]</scope>
    <source>
        <strain evidence="2">cv. Yunnan</strain>
    </source>
</reference>
<accession>A0ACB9K6K1</accession>
<keyword evidence="2" id="KW-1185">Reference proteome</keyword>
<sequence length="854" mass="94961">MADINNPEYKFSTYHNLTSYFTKGKKSDGFDDMIDFLCRSKIYFALTTNPTIYIPHMEDFWSTTVYSTEQGIPQIKAKVDGKNITILEATLRKHPQLQDEGAAISYSKDKYMRTFVSIGYTGNQTEYTIEKALMGPPWKYLCHTLLQCISQKRSGWHQVSSALASAFHGVNVPLLSTMLNVQSTPGDSSAIPADTDPTPSNSHPEQQSASTVRTPVHTTKDAQAQKLLTPLLDVLVQPEHRAPTPSDVFLLGSGSLPGSVEQPPEHFLSLLNLSVEEPDQDDVPSPTTTISEVLIDLASNTPNPSSSTLKVHSRSYERVDVEEAVTTAGPSNDQEDSGNIVKTSTTATHSEDASLETPFTERNPRFQETMGDGDEEARPKTPSGSKDSTTVDEDRLKLHNLELTARVAMLEAEVSKLRYQVSMHEAHQCPTLANHSLVSVGTQTDAHLFTAATKKGEMVSMEEDTDSLDDWIQEQVVIQSSLFKPAFVQVHDLPVSDNEEEETSEDWKLVVRAVDEMMNDAEDTEQTNTSFSILPEAAAIISQSITPQLFQTTQKLEFDSILAWGYDGSAERFWIGWEFSGVEELNWNSLNALQVLQLHLTNCINTSSDLSTELAIGRFHDLMEDNLPHFERLIKTAERVAYPESSAAGERRLTHRKLDIIRRSLLTNEEICCLRRFLDSFIVKDLDVLGWTSTKSLDHTFLLSNGSSLTINTRNILSLPTDFLYKIFQLRANICNVNSLESQAMIATVRAKLEQVGRITEAVYVSNSDTDTDSASLRVDICTAAYESRSTIKEMLKEVTSPECKSNEANDLPMFTSQIANEAEAEIPIVAPLSDVVVSEVEAEAFNVNKERES</sequence>
<evidence type="ECO:0000313" key="2">
    <source>
        <dbReference type="Proteomes" id="UP001056120"/>
    </source>
</evidence>
<comment type="caution">
    <text evidence="1">The sequence shown here is derived from an EMBL/GenBank/DDBJ whole genome shotgun (WGS) entry which is preliminary data.</text>
</comment>
<protein>
    <submittedName>
        <fullName evidence="1">Uncharacterized protein</fullName>
    </submittedName>
</protein>
<gene>
    <name evidence="1" type="ORF">L1987_01987</name>
</gene>